<feature type="transmembrane region" description="Helical" evidence="6">
    <location>
        <begin position="30"/>
        <end position="46"/>
    </location>
</feature>
<feature type="transmembrane region" description="Helical" evidence="6">
    <location>
        <begin position="189"/>
        <end position="212"/>
    </location>
</feature>
<dbReference type="AlphaFoldDB" id="A0A1H7SMA5"/>
<feature type="transmembrane region" description="Helical" evidence="6">
    <location>
        <begin position="335"/>
        <end position="354"/>
    </location>
</feature>
<gene>
    <name evidence="7" type="ORF">SAMN04488129_1156</name>
</gene>
<feature type="transmembrane region" description="Helical" evidence="6">
    <location>
        <begin position="374"/>
        <end position="407"/>
    </location>
</feature>
<dbReference type="STRING" id="650850.SAMN04488129_1156"/>
<dbReference type="OrthoDB" id="3170849at2"/>
<sequence length="483" mass="51925">MTFQMKLLAPPIVAIIVALLPVPAGLPPHAWYFFAIFLGVVVGLIFEPLPGAVIGLIGVAVAALLAPWVLFSPEQLAETGFSSSGRAFSWAVSGFTNSIVWLIFGAFMFALGYEKTGLGRRIALWLVKTMGRRTLTLGYAVMLADVALAPFTPSNTARSAGTIYPVVRNLPDLYDSHPSDESRKRIGTFLMWTAIASTCVTSSLFLTALAPNLLAVALTETATGIRIGWGEWFIAVAPVGILLLLVTPLLCYWLCPPEVKSGSAIPDWAAAELTKLGGLTRNEIILLCLVVTALALWIFASEMISSALVGILVICTMLILSILKWDDILANKAAWNTFVWFATLVALAGGLNQVGFVEWFGLLVGGRISHFDPMMAMITLAVIFYLLHYFFASVTAHTTALLPVMLAAASGIPGIDMHMFVLMLLPTLGIMGILTPYATGPSPVYYGSGYIPGPLYWRLGAIFGLVFLLAWLAIGVPWLALIA</sequence>
<protein>
    <submittedName>
        <fullName evidence="7">L-tartrate/succinate antiporter</fullName>
    </submittedName>
</protein>
<feature type="transmembrane region" description="Helical" evidence="6">
    <location>
        <begin position="90"/>
        <end position="111"/>
    </location>
</feature>
<keyword evidence="4 6" id="KW-1133">Transmembrane helix</keyword>
<feature type="transmembrane region" description="Helical" evidence="6">
    <location>
        <begin position="7"/>
        <end position="24"/>
    </location>
</feature>
<dbReference type="PANTHER" id="PTHR42826">
    <property type="entry name" value="DICARBOXYLATE TRANSPORTER 2.1, CHLOROPLASTIC"/>
    <property type="match status" value="1"/>
</dbReference>
<comment type="subcellular location">
    <subcellularLocation>
        <location evidence="1">Membrane</location>
        <topology evidence="1">Multi-pass membrane protein</topology>
    </subcellularLocation>
</comment>
<evidence type="ECO:0000256" key="1">
    <source>
        <dbReference type="ARBA" id="ARBA00004141"/>
    </source>
</evidence>
<keyword evidence="8" id="KW-1185">Reference proteome</keyword>
<dbReference type="Pfam" id="PF00939">
    <property type="entry name" value="Na_sulph_symp"/>
    <property type="match status" value="1"/>
</dbReference>
<reference evidence="8" key="1">
    <citation type="submission" date="2016-10" db="EMBL/GenBank/DDBJ databases">
        <authorList>
            <person name="Varghese N."/>
            <person name="Submissions S."/>
        </authorList>
    </citation>
    <scope>NUCLEOTIDE SEQUENCE [LARGE SCALE GENOMIC DNA]</scope>
    <source>
        <strain evidence="8">CGMCC 1.9150</strain>
    </source>
</reference>
<feature type="transmembrane region" description="Helical" evidence="6">
    <location>
        <begin position="306"/>
        <end position="323"/>
    </location>
</feature>
<comment type="similarity">
    <text evidence="2">Belongs to the SLC13A/DASS transporter (TC 2.A.47) family. DIT1 subfamily.</text>
</comment>
<dbReference type="GO" id="GO:0016020">
    <property type="term" value="C:membrane"/>
    <property type="evidence" value="ECO:0007669"/>
    <property type="project" value="UniProtKB-SubCell"/>
</dbReference>
<organism evidence="7 8">
    <name type="scientific">Halomonas daqiaonensis</name>
    <dbReference type="NCBI Taxonomy" id="650850"/>
    <lineage>
        <taxon>Bacteria</taxon>
        <taxon>Pseudomonadati</taxon>
        <taxon>Pseudomonadota</taxon>
        <taxon>Gammaproteobacteria</taxon>
        <taxon>Oceanospirillales</taxon>
        <taxon>Halomonadaceae</taxon>
        <taxon>Halomonas</taxon>
    </lineage>
</organism>
<feature type="transmembrane region" description="Helical" evidence="6">
    <location>
        <begin position="53"/>
        <end position="70"/>
    </location>
</feature>
<dbReference type="InterPro" id="IPR001898">
    <property type="entry name" value="SLC13A/DASS"/>
</dbReference>
<accession>A0A1H7SMA5</accession>
<evidence type="ECO:0000313" key="8">
    <source>
        <dbReference type="Proteomes" id="UP000198807"/>
    </source>
</evidence>
<dbReference type="GO" id="GO:0022857">
    <property type="term" value="F:transmembrane transporter activity"/>
    <property type="evidence" value="ECO:0007669"/>
    <property type="project" value="InterPro"/>
</dbReference>
<dbReference type="EMBL" id="FOBC01000015">
    <property type="protein sequence ID" value="SEL73246.1"/>
    <property type="molecule type" value="Genomic_DNA"/>
</dbReference>
<dbReference type="PIRSF" id="PIRSF002457">
    <property type="entry name" value="DASS"/>
    <property type="match status" value="1"/>
</dbReference>
<dbReference type="Proteomes" id="UP000198807">
    <property type="component" value="Unassembled WGS sequence"/>
</dbReference>
<feature type="transmembrane region" description="Helical" evidence="6">
    <location>
        <begin position="459"/>
        <end position="481"/>
    </location>
</feature>
<dbReference type="NCBIfam" id="TIGR00785">
    <property type="entry name" value="dass"/>
    <property type="match status" value="1"/>
</dbReference>
<evidence type="ECO:0000313" key="7">
    <source>
        <dbReference type="EMBL" id="SEL73246.1"/>
    </source>
</evidence>
<feature type="transmembrane region" description="Helical" evidence="6">
    <location>
        <begin position="232"/>
        <end position="255"/>
    </location>
</feature>
<proteinExistence type="inferred from homology"/>
<evidence type="ECO:0000256" key="4">
    <source>
        <dbReference type="ARBA" id="ARBA00022989"/>
    </source>
</evidence>
<name>A0A1H7SMA5_9GAMM</name>
<keyword evidence="5 6" id="KW-0472">Membrane</keyword>
<dbReference type="InterPro" id="IPR030676">
    <property type="entry name" value="CitT-rel"/>
</dbReference>
<evidence type="ECO:0000256" key="2">
    <source>
        <dbReference type="ARBA" id="ARBA00007349"/>
    </source>
</evidence>
<feature type="transmembrane region" description="Helical" evidence="6">
    <location>
        <begin position="284"/>
        <end position="300"/>
    </location>
</feature>
<evidence type="ECO:0000256" key="6">
    <source>
        <dbReference type="SAM" id="Phobius"/>
    </source>
</evidence>
<evidence type="ECO:0000256" key="3">
    <source>
        <dbReference type="ARBA" id="ARBA00022692"/>
    </source>
</evidence>
<keyword evidence="3 6" id="KW-0812">Transmembrane</keyword>
<feature type="transmembrane region" description="Helical" evidence="6">
    <location>
        <begin position="419"/>
        <end position="439"/>
    </location>
</feature>
<evidence type="ECO:0000256" key="5">
    <source>
        <dbReference type="ARBA" id="ARBA00023136"/>
    </source>
</evidence>